<gene>
    <name evidence="20" type="ORF">FHW36_1011643</name>
</gene>
<dbReference type="Gene3D" id="1.20.1110.10">
    <property type="entry name" value="Calcium-transporting ATPase, transmembrane domain"/>
    <property type="match status" value="1"/>
</dbReference>
<dbReference type="InterPro" id="IPR036412">
    <property type="entry name" value="HAD-like_sf"/>
</dbReference>
<feature type="transmembrane region" description="Helical" evidence="18">
    <location>
        <begin position="742"/>
        <end position="760"/>
    </location>
</feature>
<evidence type="ECO:0000256" key="8">
    <source>
        <dbReference type="ARBA" id="ARBA00022553"/>
    </source>
</evidence>
<feature type="transmembrane region" description="Helical" evidence="18">
    <location>
        <begin position="772"/>
        <end position="792"/>
    </location>
</feature>
<keyword evidence="13" id="KW-1278">Translocase</keyword>
<dbReference type="SFLD" id="SFLDF00027">
    <property type="entry name" value="p-type_atpase"/>
    <property type="match status" value="1"/>
</dbReference>
<dbReference type="InterPro" id="IPR023214">
    <property type="entry name" value="HAD_sf"/>
</dbReference>
<dbReference type="GO" id="GO:0015444">
    <property type="term" value="F:P-type magnesium transporter activity"/>
    <property type="evidence" value="ECO:0007669"/>
    <property type="project" value="UniProtKB-EC"/>
</dbReference>
<comment type="function">
    <text evidence="1">Mediates magnesium influx to the cytosol.</text>
</comment>
<reference evidence="20 21" key="1">
    <citation type="submission" date="2019-06" db="EMBL/GenBank/DDBJ databases">
        <title>Sorghum-associated microbial communities from plants grown in Nebraska, USA.</title>
        <authorList>
            <person name="Schachtman D."/>
        </authorList>
    </citation>
    <scope>NUCLEOTIDE SEQUENCE [LARGE SCALE GENOMIC DNA]</scope>
    <source>
        <strain evidence="20 21">1209</strain>
    </source>
</reference>
<dbReference type="AlphaFoldDB" id="A0A561Q5S6"/>
<evidence type="ECO:0000259" key="19">
    <source>
        <dbReference type="SMART" id="SM00831"/>
    </source>
</evidence>
<name>A0A561Q5S6_9BACT</name>
<dbReference type="GO" id="GO:0016887">
    <property type="term" value="F:ATP hydrolysis activity"/>
    <property type="evidence" value="ECO:0007669"/>
    <property type="project" value="InterPro"/>
</dbReference>
<evidence type="ECO:0000256" key="15">
    <source>
        <dbReference type="ARBA" id="ARBA00023136"/>
    </source>
</evidence>
<keyword evidence="9 18" id="KW-0812">Transmembrane</keyword>
<comment type="caution">
    <text evidence="20">The sequence shown here is derived from an EMBL/GenBank/DDBJ whole genome shotgun (WGS) entry which is preliminary data.</text>
</comment>
<evidence type="ECO:0000256" key="4">
    <source>
        <dbReference type="ARBA" id="ARBA00012786"/>
    </source>
</evidence>
<keyword evidence="12" id="KW-0460">Magnesium</keyword>
<dbReference type="RefSeq" id="WP_145665130.1">
    <property type="nucleotide sequence ID" value="NZ_VIWO01000001.1"/>
</dbReference>
<dbReference type="PRINTS" id="PR01836">
    <property type="entry name" value="MGATPASE"/>
</dbReference>
<evidence type="ECO:0000256" key="9">
    <source>
        <dbReference type="ARBA" id="ARBA00022692"/>
    </source>
</evidence>
<keyword evidence="15 18" id="KW-0472">Membrane</keyword>
<dbReference type="Pfam" id="PF00690">
    <property type="entry name" value="Cation_ATPase_N"/>
    <property type="match status" value="1"/>
</dbReference>
<evidence type="ECO:0000256" key="17">
    <source>
        <dbReference type="ARBA" id="ARBA00047295"/>
    </source>
</evidence>
<keyword evidence="10" id="KW-0547">Nucleotide-binding</keyword>
<evidence type="ECO:0000313" key="21">
    <source>
        <dbReference type="Proteomes" id="UP000320811"/>
    </source>
</evidence>
<dbReference type="Gene3D" id="3.40.1110.10">
    <property type="entry name" value="Calcium-transporting ATPase, cytoplasmic domain N"/>
    <property type="match status" value="1"/>
</dbReference>
<dbReference type="OrthoDB" id="9770315at2"/>
<evidence type="ECO:0000256" key="16">
    <source>
        <dbReference type="ARBA" id="ARBA00029806"/>
    </source>
</evidence>
<feature type="transmembrane region" description="Helical" evidence="18">
    <location>
        <begin position="807"/>
        <end position="825"/>
    </location>
</feature>
<dbReference type="InterPro" id="IPR008250">
    <property type="entry name" value="ATPase_P-typ_transduc_dom_A_sf"/>
</dbReference>
<evidence type="ECO:0000313" key="20">
    <source>
        <dbReference type="EMBL" id="TWF45712.1"/>
    </source>
</evidence>
<keyword evidence="21" id="KW-1185">Reference proteome</keyword>
<evidence type="ECO:0000256" key="7">
    <source>
        <dbReference type="ARBA" id="ARBA00022519"/>
    </source>
</evidence>
<evidence type="ECO:0000256" key="5">
    <source>
        <dbReference type="ARBA" id="ARBA00013555"/>
    </source>
</evidence>
<dbReference type="InterPro" id="IPR023299">
    <property type="entry name" value="ATPase_P-typ_cyto_dom_N"/>
</dbReference>
<dbReference type="NCBIfam" id="TIGR01524">
    <property type="entry name" value="ATPase-IIIB_Mg"/>
    <property type="match status" value="1"/>
</dbReference>
<evidence type="ECO:0000256" key="2">
    <source>
        <dbReference type="ARBA" id="ARBA00004429"/>
    </source>
</evidence>
<dbReference type="InterPro" id="IPR004014">
    <property type="entry name" value="ATPase_P-typ_cation-transptr_N"/>
</dbReference>
<dbReference type="GO" id="GO:0005524">
    <property type="term" value="F:ATP binding"/>
    <property type="evidence" value="ECO:0007669"/>
    <property type="project" value="UniProtKB-KW"/>
</dbReference>
<dbReference type="SUPFAM" id="SSF81665">
    <property type="entry name" value="Calcium ATPase, transmembrane domain M"/>
    <property type="match status" value="1"/>
</dbReference>
<evidence type="ECO:0000256" key="10">
    <source>
        <dbReference type="ARBA" id="ARBA00022741"/>
    </source>
</evidence>
<accession>A0A561Q5S6</accession>
<dbReference type="InterPro" id="IPR059000">
    <property type="entry name" value="ATPase_P-type_domA"/>
</dbReference>
<protein>
    <recommendedName>
        <fullName evidence="5">Magnesium-transporting ATPase, P-type 1</fullName>
        <ecNumber evidence="4">7.2.2.14</ecNumber>
    </recommendedName>
    <alternativeName>
        <fullName evidence="16">Mg(2+) transport ATPase, P-type 1</fullName>
    </alternativeName>
</protein>
<feature type="transmembrane region" description="Helical" evidence="18">
    <location>
        <begin position="247"/>
        <end position="268"/>
    </location>
</feature>
<dbReference type="InterPro" id="IPR044492">
    <property type="entry name" value="P_typ_ATPase_HD_dom"/>
</dbReference>
<dbReference type="SFLD" id="SFLDG00002">
    <property type="entry name" value="C1.7:_P-type_atpase_like"/>
    <property type="match status" value="1"/>
</dbReference>
<feature type="transmembrane region" description="Helical" evidence="18">
    <location>
        <begin position="710"/>
        <end position="730"/>
    </location>
</feature>
<feature type="transmembrane region" description="Helical" evidence="18">
    <location>
        <begin position="274"/>
        <end position="299"/>
    </location>
</feature>
<evidence type="ECO:0000256" key="6">
    <source>
        <dbReference type="ARBA" id="ARBA00022475"/>
    </source>
</evidence>
<dbReference type="SUPFAM" id="SSF56784">
    <property type="entry name" value="HAD-like"/>
    <property type="match status" value="1"/>
</dbReference>
<dbReference type="EC" id="7.2.2.14" evidence="4"/>
<dbReference type="InterPro" id="IPR001757">
    <property type="entry name" value="P_typ_ATPase"/>
</dbReference>
<dbReference type="PROSITE" id="PS00154">
    <property type="entry name" value="ATPASE_E1_E2"/>
    <property type="match status" value="1"/>
</dbReference>
<keyword evidence="7" id="KW-0997">Cell inner membrane</keyword>
<dbReference type="Gene3D" id="2.70.150.10">
    <property type="entry name" value="Calcium-transporting ATPase, cytoplasmic transduction domain A"/>
    <property type="match status" value="1"/>
</dbReference>
<dbReference type="SUPFAM" id="SSF81653">
    <property type="entry name" value="Calcium ATPase, transduction domain A"/>
    <property type="match status" value="1"/>
</dbReference>
<dbReference type="SMART" id="SM00831">
    <property type="entry name" value="Cation_ATPase_N"/>
    <property type="match status" value="1"/>
</dbReference>
<dbReference type="Gene3D" id="3.40.50.1000">
    <property type="entry name" value="HAD superfamily/HAD-like"/>
    <property type="match status" value="1"/>
</dbReference>
<comment type="subcellular location">
    <subcellularLocation>
        <location evidence="2">Cell inner membrane</location>
        <topology evidence="2">Multi-pass membrane protein</topology>
    </subcellularLocation>
</comment>
<feature type="domain" description="Cation-transporting P-type ATPase N-terminal" evidence="19">
    <location>
        <begin position="9"/>
        <end position="83"/>
    </location>
</feature>
<dbReference type="InterPro" id="IPR023298">
    <property type="entry name" value="ATPase_P-typ_TM_dom_sf"/>
</dbReference>
<dbReference type="Pfam" id="PF13246">
    <property type="entry name" value="Cation_ATPase"/>
    <property type="match status" value="1"/>
</dbReference>
<dbReference type="Pfam" id="PF00122">
    <property type="entry name" value="E1-E2_ATPase"/>
    <property type="match status" value="1"/>
</dbReference>
<dbReference type="Pfam" id="PF00689">
    <property type="entry name" value="Cation_ATPase_C"/>
    <property type="match status" value="1"/>
</dbReference>
<comment type="similarity">
    <text evidence="3">Belongs to the cation transport ATPase (P-type) (TC 3.A.3) family. Type IIIB subfamily.</text>
</comment>
<evidence type="ECO:0000256" key="14">
    <source>
        <dbReference type="ARBA" id="ARBA00022989"/>
    </source>
</evidence>
<comment type="catalytic activity">
    <reaction evidence="17">
        <text>Mg(2+)(out) + ATP + H2O = Mg(2+)(in) + ADP + phosphate + H(+)</text>
        <dbReference type="Rhea" id="RHEA:10260"/>
        <dbReference type="ChEBI" id="CHEBI:15377"/>
        <dbReference type="ChEBI" id="CHEBI:15378"/>
        <dbReference type="ChEBI" id="CHEBI:18420"/>
        <dbReference type="ChEBI" id="CHEBI:30616"/>
        <dbReference type="ChEBI" id="CHEBI:43474"/>
        <dbReference type="ChEBI" id="CHEBI:456216"/>
        <dbReference type="EC" id="7.2.2.14"/>
    </reaction>
</comment>
<evidence type="ECO:0000256" key="3">
    <source>
        <dbReference type="ARBA" id="ARBA00008746"/>
    </source>
</evidence>
<keyword evidence="14 18" id="KW-1133">Transmembrane helix</keyword>
<dbReference type="EMBL" id="VIWO01000001">
    <property type="protein sequence ID" value="TWF45712.1"/>
    <property type="molecule type" value="Genomic_DNA"/>
</dbReference>
<dbReference type="GO" id="GO:0005886">
    <property type="term" value="C:plasma membrane"/>
    <property type="evidence" value="ECO:0007669"/>
    <property type="project" value="UniProtKB-SubCell"/>
</dbReference>
<proteinExistence type="inferred from homology"/>
<keyword evidence="8" id="KW-0597">Phosphoprotein</keyword>
<dbReference type="Proteomes" id="UP000320811">
    <property type="component" value="Unassembled WGS sequence"/>
</dbReference>
<sequence>MLSTIQLPHTASLPPEEIEQLLNTSIIRGITEQEALGRLRQFGPNVTGSKKRATELAELLSHFKNPLVLILLAAAGISAGMGETVNAVIIFVIILLSISLDYMQERGARNAAATLGKTLGSKITVTRGGESYDIATSQLCPGDLISLRAGNIIPADVRLIAAHDLFVNQSSLTGESFPVEKNAATIPVTANNDTFLENMCYMGSGVISGTGKAIVLYTGRKTMIGTIADELNSGQEETDFGRGMRQFGLLITRVTLILVVFIFVVNAISHHSIFQSFLFAVAIAVGLTPELLPMVMSVAMSRGAMRMAREGAIVKRIAAIPNFGSMDVLCTDKTGTLTTNQISLVKCVNATGEVSADVFKLAYLNSSLQTGTINPLDQAVMAAGTPDIASFEKTDEIPFDFNRKRMSVVVKHSDTFTMICKGAPEEILKVCNVDTDTTKQIQLLYEQLSQDGLRVLAIASKSLQSGKNLLESDECDLSFAGLAVFFDPPRDDAATMIAELEKIGVDVKIITGDHYLVTEKICREIGLPVKGILQGFEMDQMTDVVLQEKVRNISIFTRFSPDQKNRVIHALKTHHRAVGYLGDGINDAPSLKAADIGISVAGASDVAKDAADIILTDKQLSILYDGIIAGRETFANTMKYILMGLSSNFGNMFSVAVAAVFLPFLPMLPVQILLNNFLYDTAQITIPADNNDADMLYHPQQWNMAVIRNFMLIFGLLSSVFDLIIFFLLYHAFPVSQAQFRTGWFMESLATQILVVFIIRTRKLPFVQSKPAMPLVISTLLCLTVGWILPYLPFAALMGFKPLPSHIMLYICAIVIVYLICAEITKRLLYSYHSKKQAAAV</sequence>
<dbReference type="NCBIfam" id="TIGR01494">
    <property type="entry name" value="ATPase_P-type"/>
    <property type="match status" value="2"/>
</dbReference>
<dbReference type="SFLD" id="SFLDS00003">
    <property type="entry name" value="Haloacid_Dehalogenase"/>
    <property type="match status" value="1"/>
</dbReference>
<evidence type="ECO:0000256" key="12">
    <source>
        <dbReference type="ARBA" id="ARBA00022842"/>
    </source>
</evidence>
<dbReference type="PANTHER" id="PTHR42861">
    <property type="entry name" value="CALCIUM-TRANSPORTING ATPASE"/>
    <property type="match status" value="1"/>
</dbReference>
<dbReference type="InterPro" id="IPR018303">
    <property type="entry name" value="ATPase_P-typ_P_site"/>
</dbReference>
<evidence type="ECO:0000256" key="13">
    <source>
        <dbReference type="ARBA" id="ARBA00022967"/>
    </source>
</evidence>
<evidence type="ECO:0000256" key="1">
    <source>
        <dbReference type="ARBA" id="ARBA00003954"/>
    </source>
</evidence>
<evidence type="ECO:0000256" key="18">
    <source>
        <dbReference type="SAM" id="Phobius"/>
    </source>
</evidence>
<dbReference type="InterPro" id="IPR006415">
    <property type="entry name" value="P-type_ATPase_IIIB"/>
</dbReference>
<keyword evidence="11" id="KW-0067">ATP-binding</keyword>
<evidence type="ECO:0000256" key="11">
    <source>
        <dbReference type="ARBA" id="ARBA00022840"/>
    </source>
</evidence>
<dbReference type="InterPro" id="IPR006068">
    <property type="entry name" value="ATPase_P-typ_cation-transptr_C"/>
</dbReference>
<organism evidence="20 21">
    <name type="scientific">Chitinophaga polysaccharea</name>
    <dbReference type="NCBI Taxonomy" id="1293035"/>
    <lineage>
        <taxon>Bacteria</taxon>
        <taxon>Pseudomonadati</taxon>
        <taxon>Bacteroidota</taxon>
        <taxon>Chitinophagia</taxon>
        <taxon>Chitinophagales</taxon>
        <taxon>Chitinophagaceae</taxon>
        <taxon>Chitinophaga</taxon>
    </lineage>
</organism>
<keyword evidence="6" id="KW-1003">Cell membrane</keyword>